<evidence type="ECO:0000256" key="2">
    <source>
        <dbReference type="ARBA" id="ARBA00022737"/>
    </source>
</evidence>
<dbReference type="InParanoid" id="A0A067MIQ4"/>
<comment type="function">
    <text evidence="3">Regulates mitochondrial small subunit maturation by controlling 15S rRNA 5'-end processing. Localizes to the 5' precursor of the 15S rRNA in a position that is subsequently occupied by mS47 in the mature yeast mtSSU. Uses structure and sequence-specific RNA recognition, binding to a single-stranded region of the precursor and specifically recognizing bases -6 to -1. The exchange of Ccm1 for mS47 is coupled to the irreversible removal of precursor rRNA that is accompanied by conformational changes of the mitoribosomal proteins uS5m and mS26. These conformational changes signal completion of 5'-end rRNA processing through protection of the mature 5'-end of the 15S rRNA and stabilization of mS47. The removal of the 5' precursor together with the dissociation of Ccm1 may be catalyzed by the 5'-3' exoribonuclease Pet127. Involved in the specific removal of group I introns in mitochondrial encoded transcripts.</text>
</comment>
<dbReference type="STRING" id="930990.A0A067MIQ4"/>
<gene>
    <name evidence="6" type="ORF">BOTBODRAFT_158220</name>
</gene>
<evidence type="ECO:0000256" key="5">
    <source>
        <dbReference type="SAM" id="MobiDB-lite"/>
    </source>
</evidence>
<evidence type="ECO:0000256" key="4">
    <source>
        <dbReference type="ARBA" id="ARBA00044511"/>
    </source>
</evidence>
<accession>A0A067MIQ4</accession>
<feature type="compositionally biased region" description="Polar residues" evidence="5">
    <location>
        <begin position="1"/>
        <end position="10"/>
    </location>
</feature>
<evidence type="ECO:0000256" key="1">
    <source>
        <dbReference type="ARBA" id="ARBA00006192"/>
    </source>
</evidence>
<evidence type="ECO:0000313" key="6">
    <source>
        <dbReference type="EMBL" id="KDQ15394.1"/>
    </source>
</evidence>
<feature type="region of interest" description="Disordered" evidence="5">
    <location>
        <begin position="491"/>
        <end position="524"/>
    </location>
</feature>
<sequence length="675" mass="75476">MLAGARSTQAALVKSAPPLHVLAPRLASTSTSPSKGKPTRDAPPPPGARFQRPPPRGPPPRGLPPLPGRLQAPPELKAKINRFTSLSTDVRPSQPPYHVGLKVRELSGKGELQKAIKMVEDAPLSSQNTALWNILVKEAFVHGKRNLAYCLYIDMKRRAFVPNAHTYAILLGQYSKAEGELSSKQMDYVHSIYEKYMEYMRSLSPDALEKAVGMLEQIRASPVDYYLDILGQARQYQQMFDTYYAMDESGPLAPTQYTFTRMMSAIGRRRRLEAAPVDPTSDVEPIAKLPTNVYHQNASDVKLLWREMIRASKRNGFPIDAHAVSAALQALVKGRPIDQAFAFGIVYEYLGLHKPGDEPMEAKVPMGPHLIDAALSLCLEMRKYRLCLTYAQQIMDSPQMRTHVNRNHMLPILYAHQGLASLGSHNESERAVEMVRWMLSEAGKRPEMIPNLLTYHVALAVCRNAADWKNSCALLELMTGQDIAAMCPTAEKAEAPAREDGDEGEEPKKKTNRPPSERDPLLPGTTVMSVLVQTALATKDHTIMHHFLRIFDAFGWSKYLIPPDVIPRCPPTHSTRQKAFHFHRLLQGLDELLPIMLNKHHVQGEERQRCRELLRGVKIGLQTSGARASGAEAYKPWDLLTDEMDGVMGAQPEDQEKRIEYELARASSASRSVTR</sequence>
<feature type="compositionally biased region" description="Pro residues" evidence="5">
    <location>
        <begin position="41"/>
        <end position="67"/>
    </location>
</feature>
<evidence type="ECO:0000313" key="7">
    <source>
        <dbReference type="Proteomes" id="UP000027195"/>
    </source>
</evidence>
<feature type="region of interest" description="Disordered" evidence="5">
    <location>
        <begin position="1"/>
        <end position="72"/>
    </location>
</feature>
<comment type="subunit">
    <text evidence="4">Binds to mitochondrial small subunit 15S rRNA.</text>
</comment>
<dbReference type="Gene3D" id="1.25.40.10">
    <property type="entry name" value="Tetratricopeptide repeat domain"/>
    <property type="match status" value="2"/>
</dbReference>
<comment type="similarity">
    <text evidence="1">Belongs to the CCM1 family.</text>
</comment>
<dbReference type="PANTHER" id="PTHR47447:SF17">
    <property type="entry name" value="OS12G0638900 PROTEIN"/>
    <property type="match status" value="1"/>
</dbReference>
<keyword evidence="7" id="KW-1185">Reference proteome</keyword>
<dbReference type="PANTHER" id="PTHR47447">
    <property type="entry name" value="OS03G0856100 PROTEIN"/>
    <property type="match status" value="1"/>
</dbReference>
<dbReference type="InterPro" id="IPR011990">
    <property type="entry name" value="TPR-like_helical_dom_sf"/>
</dbReference>
<organism evidence="6 7">
    <name type="scientific">Botryobasidium botryosum (strain FD-172 SS1)</name>
    <dbReference type="NCBI Taxonomy" id="930990"/>
    <lineage>
        <taxon>Eukaryota</taxon>
        <taxon>Fungi</taxon>
        <taxon>Dikarya</taxon>
        <taxon>Basidiomycota</taxon>
        <taxon>Agaricomycotina</taxon>
        <taxon>Agaricomycetes</taxon>
        <taxon>Cantharellales</taxon>
        <taxon>Botryobasidiaceae</taxon>
        <taxon>Botryobasidium</taxon>
    </lineage>
</organism>
<protein>
    <recommendedName>
        <fullName evidence="8">Pentacotripeptide-repeat region of PRORP domain-containing protein</fullName>
    </recommendedName>
</protein>
<dbReference type="EMBL" id="KL198032">
    <property type="protein sequence ID" value="KDQ15394.1"/>
    <property type="molecule type" value="Genomic_DNA"/>
</dbReference>
<evidence type="ECO:0008006" key="8">
    <source>
        <dbReference type="Google" id="ProtNLM"/>
    </source>
</evidence>
<dbReference type="Proteomes" id="UP000027195">
    <property type="component" value="Unassembled WGS sequence"/>
</dbReference>
<dbReference type="InterPro" id="IPR002885">
    <property type="entry name" value="PPR_rpt"/>
</dbReference>
<evidence type="ECO:0000256" key="3">
    <source>
        <dbReference type="ARBA" id="ARBA00044493"/>
    </source>
</evidence>
<name>A0A067MIQ4_BOTB1</name>
<dbReference type="OrthoDB" id="185373at2759"/>
<proteinExistence type="inferred from homology"/>
<dbReference type="Pfam" id="PF13041">
    <property type="entry name" value="PPR_2"/>
    <property type="match status" value="1"/>
</dbReference>
<keyword evidence="2" id="KW-0677">Repeat</keyword>
<reference evidence="7" key="1">
    <citation type="journal article" date="2014" name="Proc. Natl. Acad. Sci. U.S.A.">
        <title>Extensive sampling of basidiomycete genomes demonstrates inadequacy of the white-rot/brown-rot paradigm for wood decay fungi.</title>
        <authorList>
            <person name="Riley R."/>
            <person name="Salamov A.A."/>
            <person name="Brown D.W."/>
            <person name="Nagy L.G."/>
            <person name="Floudas D."/>
            <person name="Held B.W."/>
            <person name="Levasseur A."/>
            <person name="Lombard V."/>
            <person name="Morin E."/>
            <person name="Otillar R."/>
            <person name="Lindquist E.A."/>
            <person name="Sun H."/>
            <person name="LaButti K.M."/>
            <person name="Schmutz J."/>
            <person name="Jabbour D."/>
            <person name="Luo H."/>
            <person name="Baker S.E."/>
            <person name="Pisabarro A.G."/>
            <person name="Walton J.D."/>
            <person name="Blanchette R.A."/>
            <person name="Henrissat B."/>
            <person name="Martin F."/>
            <person name="Cullen D."/>
            <person name="Hibbett D.S."/>
            <person name="Grigoriev I.V."/>
        </authorList>
    </citation>
    <scope>NUCLEOTIDE SEQUENCE [LARGE SCALE GENOMIC DNA]</scope>
    <source>
        <strain evidence="7">FD-172 SS1</strain>
    </source>
</reference>
<dbReference type="AlphaFoldDB" id="A0A067MIQ4"/>
<dbReference type="HOGENOM" id="CLU_026239_0_0_1"/>